<gene>
    <name evidence="3" type="ORF">ACFQPE_12695</name>
</gene>
<feature type="transmembrane region" description="Helical" evidence="1">
    <location>
        <begin position="46"/>
        <end position="67"/>
    </location>
</feature>
<organism evidence="3 4">
    <name type="scientific">Halomarina halobia</name>
    <dbReference type="NCBI Taxonomy" id="3033386"/>
    <lineage>
        <taxon>Archaea</taxon>
        <taxon>Methanobacteriati</taxon>
        <taxon>Methanobacteriota</taxon>
        <taxon>Stenosarchaea group</taxon>
        <taxon>Halobacteria</taxon>
        <taxon>Halobacteriales</taxon>
        <taxon>Natronomonadaceae</taxon>
        <taxon>Halomarina</taxon>
    </lineage>
</organism>
<dbReference type="RefSeq" id="WP_276303120.1">
    <property type="nucleotide sequence ID" value="NZ_CP119992.1"/>
</dbReference>
<protein>
    <recommendedName>
        <fullName evidence="2">DUF7965 domain-containing protein</fullName>
    </recommendedName>
</protein>
<keyword evidence="1" id="KW-0812">Transmembrane</keyword>
<dbReference type="GeneID" id="79315683"/>
<evidence type="ECO:0000256" key="1">
    <source>
        <dbReference type="SAM" id="Phobius"/>
    </source>
</evidence>
<feature type="domain" description="DUF7965" evidence="2">
    <location>
        <begin position="8"/>
        <end position="153"/>
    </location>
</feature>
<dbReference type="EMBL" id="JBHTBF010000002">
    <property type="protein sequence ID" value="MFC7317636.1"/>
    <property type="molecule type" value="Genomic_DNA"/>
</dbReference>
<sequence length="168" mass="17611">MGERAPDPLLVWAFGTFHVAFLVAALVALLHVAAPLGDLLRGLDTVTGLALYLVLWATTWWTARAVLARATVGGGVDRLALLKQGLLWGGVNGVCFLLALVLVLLGPRLIAEGEFVALVLVAGIGVAVALVVGGLVGGLFALLDLLLFRLAGWPRRGSDATTDDPERR</sequence>
<feature type="transmembrane region" description="Helical" evidence="1">
    <location>
        <begin position="9"/>
        <end position="34"/>
    </location>
</feature>
<feature type="transmembrane region" description="Helical" evidence="1">
    <location>
        <begin position="87"/>
        <end position="109"/>
    </location>
</feature>
<dbReference type="AlphaFoldDB" id="A0ABD6ABU4"/>
<proteinExistence type="predicted"/>
<evidence type="ECO:0000313" key="3">
    <source>
        <dbReference type="EMBL" id="MFC7317636.1"/>
    </source>
</evidence>
<comment type="caution">
    <text evidence="3">The sequence shown here is derived from an EMBL/GenBank/DDBJ whole genome shotgun (WGS) entry which is preliminary data.</text>
</comment>
<accession>A0ABD6ABU4</accession>
<keyword evidence="1" id="KW-1133">Transmembrane helix</keyword>
<dbReference type="InterPro" id="IPR058271">
    <property type="entry name" value="DUF7965"/>
</dbReference>
<dbReference type="Pfam" id="PF25913">
    <property type="entry name" value="DUF7965"/>
    <property type="match status" value="1"/>
</dbReference>
<dbReference type="Proteomes" id="UP001596547">
    <property type="component" value="Unassembled WGS sequence"/>
</dbReference>
<evidence type="ECO:0000313" key="4">
    <source>
        <dbReference type="Proteomes" id="UP001596547"/>
    </source>
</evidence>
<keyword evidence="1" id="KW-0472">Membrane</keyword>
<keyword evidence="4" id="KW-1185">Reference proteome</keyword>
<name>A0ABD6ABU4_9EURY</name>
<reference evidence="3 4" key="1">
    <citation type="journal article" date="2019" name="Int. J. Syst. Evol. Microbiol.">
        <title>The Global Catalogue of Microorganisms (GCM) 10K type strain sequencing project: providing services to taxonomists for standard genome sequencing and annotation.</title>
        <authorList>
            <consortium name="The Broad Institute Genomics Platform"/>
            <consortium name="The Broad Institute Genome Sequencing Center for Infectious Disease"/>
            <person name="Wu L."/>
            <person name="Ma J."/>
        </authorList>
    </citation>
    <scope>NUCLEOTIDE SEQUENCE [LARGE SCALE GENOMIC DNA]</scope>
    <source>
        <strain evidence="3 4">PSR21</strain>
    </source>
</reference>
<feature type="transmembrane region" description="Helical" evidence="1">
    <location>
        <begin position="115"/>
        <end position="148"/>
    </location>
</feature>
<evidence type="ECO:0000259" key="2">
    <source>
        <dbReference type="Pfam" id="PF25913"/>
    </source>
</evidence>